<feature type="transmembrane region" description="Helical" evidence="4">
    <location>
        <begin position="24"/>
        <end position="43"/>
    </location>
</feature>
<dbReference type="Pfam" id="PF01229">
    <property type="entry name" value="Glyco_hydro_39"/>
    <property type="match status" value="1"/>
</dbReference>
<evidence type="ECO:0000313" key="6">
    <source>
        <dbReference type="EMBL" id="OGM08609.1"/>
    </source>
</evidence>
<dbReference type="InterPro" id="IPR051923">
    <property type="entry name" value="Glycosyl_Hydrolase_39"/>
</dbReference>
<keyword evidence="4" id="KW-0472">Membrane</keyword>
<dbReference type="Gene3D" id="3.20.20.80">
    <property type="entry name" value="Glycosidases"/>
    <property type="match status" value="1"/>
</dbReference>
<protein>
    <recommendedName>
        <fullName evidence="5">Glycosyl hydrolases family 39 N-terminal catalytic domain-containing protein</fullName>
    </recommendedName>
</protein>
<reference evidence="6 7" key="1">
    <citation type="journal article" date="2016" name="Nat. Commun.">
        <title>Thousands of microbial genomes shed light on interconnected biogeochemical processes in an aquifer system.</title>
        <authorList>
            <person name="Anantharaman K."/>
            <person name="Brown C.T."/>
            <person name="Hug L.A."/>
            <person name="Sharon I."/>
            <person name="Castelle C.J."/>
            <person name="Probst A.J."/>
            <person name="Thomas B.C."/>
            <person name="Singh A."/>
            <person name="Wilkins M.J."/>
            <person name="Karaoz U."/>
            <person name="Brodie E.L."/>
            <person name="Williams K.H."/>
            <person name="Hubbard S.S."/>
            <person name="Banfield J.F."/>
        </authorList>
    </citation>
    <scope>NUCLEOTIDE SEQUENCE [LARGE SCALE GENOMIC DNA]</scope>
</reference>
<evidence type="ECO:0000256" key="2">
    <source>
        <dbReference type="ARBA" id="ARBA00022801"/>
    </source>
</evidence>
<dbReference type="InterPro" id="IPR049166">
    <property type="entry name" value="GH39_cat"/>
</dbReference>
<comment type="similarity">
    <text evidence="1">Belongs to the glycosyl hydrolase 39 family.</text>
</comment>
<dbReference type="InterPro" id="IPR017853">
    <property type="entry name" value="GH"/>
</dbReference>
<accession>A0A1F7X1L2</accession>
<gene>
    <name evidence="6" type="ORF">A2Z67_06575</name>
</gene>
<keyword evidence="4" id="KW-1133">Transmembrane helix</keyword>
<dbReference type="PANTHER" id="PTHR12631:SF10">
    <property type="entry name" value="BETA-XYLOSIDASE-LIKE PROTEIN-RELATED"/>
    <property type="match status" value="1"/>
</dbReference>
<feature type="domain" description="Glycosyl hydrolases family 39 N-terminal catalytic" evidence="5">
    <location>
        <begin position="101"/>
        <end position="279"/>
    </location>
</feature>
<evidence type="ECO:0000256" key="3">
    <source>
        <dbReference type="ARBA" id="ARBA00023295"/>
    </source>
</evidence>
<sequence length="490" mass="56213">MSYKKYSSKTVVYGSRKYLNKKKYNLLNIFVLILFLPLTLYLFNRQTGIFSRAYLDLTGRKANLIIDLIGSNNAELIRPNLAQGGEEKGGMLKSVITQVNNIKPGYIRIDHIYDFYNVVDQDVEGNLVYKWEKLDEEIGDILAVGAKPFLSLSYMPGAISTGSEVEIPKNWEDWQEVVKNTVEHVSGIDNLGISDVYYEVWNEPDLFGDYKVGTGKDYRQLYKYAALGASAAKKTYPFKFGGPATTGLYKNWFDGLLIYTKENNFRIDFYSWHRYSKHLKDFENDFKAASVWLEDYPEYSDLEFVISESGFNSENDSGYDNEYSAIHTLGLYTLVSILNIKQDVKIFTFEIKDGPGDTQYWGRWGLLTHENFGQPVTKPRYKAIEYLNSMQGISTPVYGQGSWVSAFSVKNTNGYKLLVINYDSYGKHYENVPIQFVGLPSRKFIFRRVNFLGDTIEFPVETPSDNWKTEILMKPNSAMIIEIVPIGQFD</sequence>
<name>A0A1F7X1L2_9BACT</name>
<dbReference type="EMBL" id="MGFQ01000039">
    <property type="protein sequence ID" value="OGM08609.1"/>
    <property type="molecule type" value="Genomic_DNA"/>
</dbReference>
<keyword evidence="2" id="KW-0378">Hydrolase</keyword>
<organism evidence="6 7">
    <name type="scientific">Candidatus Woesebacteria bacterium RBG_13_36_22</name>
    <dbReference type="NCBI Taxonomy" id="1802478"/>
    <lineage>
        <taxon>Bacteria</taxon>
        <taxon>Candidatus Woeseibacteriota</taxon>
    </lineage>
</organism>
<keyword evidence="3" id="KW-0326">Glycosidase</keyword>
<evidence type="ECO:0000256" key="1">
    <source>
        <dbReference type="ARBA" id="ARBA00008875"/>
    </source>
</evidence>
<evidence type="ECO:0000259" key="5">
    <source>
        <dbReference type="Pfam" id="PF01229"/>
    </source>
</evidence>
<dbReference type="Proteomes" id="UP000176939">
    <property type="component" value="Unassembled WGS sequence"/>
</dbReference>
<comment type="caution">
    <text evidence="6">The sequence shown here is derived from an EMBL/GenBank/DDBJ whole genome shotgun (WGS) entry which is preliminary data.</text>
</comment>
<keyword evidence="4" id="KW-0812">Transmembrane</keyword>
<evidence type="ECO:0000256" key="4">
    <source>
        <dbReference type="SAM" id="Phobius"/>
    </source>
</evidence>
<dbReference type="AlphaFoldDB" id="A0A1F7X1L2"/>
<evidence type="ECO:0000313" key="7">
    <source>
        <dbReference type="Proteomes" id="UP000176939"/>
    </source>
</evidence>
<dbReference type="GO" id="GO:0004553">
    <property type="term" value="F:hydrolase activity, hydrolyzing O-glycosyl compounds"/>
    <property type="evidence" value="ECO:0007669"/>
    <property type="project" value="TreeGrafter"/>
</dbReference>
<dbReference type="PANTHER" id="PTHR12631">
    <property type="entry name" value="ALPHA-L-IDURONIDASE"/>
    <property type="match status" value="1"/>
</dbReference>
<proteinExistence type="inferred from homology"/>
<dbReference type="SUPFAM" id="SSF51445">
    <property type="entry name" value="(Trans)glycosidases"/>
    <property type="match status" value="1"/>
</dbReference>